<dbReference type="PANTHER" id="PTHR31252:SF11">
    <property type="entry name" value="DUF4419 DOMAIN-CONTAINING PROTEIN"/>
    <property type="match status" value="1"/>
</dbReference>
<feature type="chain" id="PRO_5002096747" description="DUF4419 domain-containing protein" evidence="1">
    <location>
        <begin position="17"/>
        <end position="428"/>
    </location>
</feature>
<dbReference type="PANTHER" id="PTHR31252">
    <property type="entry name" value="DUF4419 DOMAIN-CONTAINING PROTEIN"/>
    <property type="match status" value="1"/>
</dbReference>
<feature type="signal peptide" evidence="1">
    <location>
        <begin position="1"/>
        <end position="16"/>
    </location>
</feature>
<dbReference type="AlphaFoldDB" id="A0A0B2WRR5"/>
<evidence type="ECO:0000313" key="2">
    <source>
        <dbReference type="EMBL" id="KHN96192.1"/>
    </source>
</evidence>
<sequence length="428" mass="47802">MKGLLSLLPITTVVFGQITVKVSDVEPLPLSSAGFVASADELFRQSCPEEVANKNPYTSKLLLSSHSKFEEPSEHVFQGDVYPSSDSFVRGAIAAWAQHQSLVLRPDVIWFEILTQLNFYMTKHAEDIRHLFVNFEGKKEIVVEEISWTKVIGAFAAEIQQRVKTSWLLGWITPGFSTSTQNDNMTATVLMMGLMQHYFQFTGTIICGLPSVTLLGTKPDWVRLLKKLDRLPEFGDEPAQYAHNLRPIFSRFVQTWDEPDDPQIKKFWSQIVRANKVFSCGAGPTEYDVSGWITGFLHWREDGALVAPNGTRAQSDDVRLDDVAYTHVDTKHIPVGYAKAPLKMLHYPVYWEDTQAYVLAGNIGIKRTISEPLAKGGKPQVLAEAMNSWFLYGPVNTNFTTGPKYGNLSEFGSVAASLSDWCPAADAK</sequence>
<dbReference type="GeneID" id="63740495"/>
<evidence type="ECO:0008006" key="4">
    <source>
        <dbReference type="Google" id="ProtNLM"/>
    </source>
</evidence>
<keyword evidence="3" id="KW-1185">Reference proteome</keyword>
<dbReference type="HOGENOM" id="CLU_037155_3_0_1"/>
<organism evidence="2 3">
    <name type="scientific">Metarhizium album (strain ARSEF 1941)</name>
    <dbReference type="NCBI Taxonomy" id="1081103"/>
    <lineage>
        <taxon>Eukaryota</taxon>
        <taxon>Fungi</taxon>
        <taxon>Dikarya</taxon>
        <taxon>Ascomycota</taxon>
        <taxon>Pezizomycotina</taxon>
        <taxon>Sordariomycetes</taxon>
        <taxon>Hypocreomycetidae</taxon>
        <taxon>Hypocreales</taxon>
        <taxon>Clavicipitaceae</taxon>
        <taxon>Metarhizium</taxon>
    </lineage>
</organism>
<name>A0A0B2WRR5_METAS</name>
<accession>A0A0B2WRR5</accession>
<gene>
    <name evidence="2" type="ORF">MAM_06040</name>
</gene>
<dbReference type="InterPro" id="IPR025533">
    <property type="entry name" value="DUF4419"/>
</dbReference>
<protein>
    <recommendedName>
        <fullName evidence="4">DUF4419 domain-containing protein</fullName>
    </recommendedName>
</protein>
<dbReference type="EMBL" id="AZHE01000017">
    <property type="protein sequence ID" value="KHN96192.1"/>
    <property type="molecule type" value="Genomic_DNA"/>
</dbReference>
<comment type="caution">
    <text evidence="2">The sequence shown here is derived from an EMBL/GenBank/DDBJ whole genome shotgun (WGS) entry which is preliminary data.</text>
</comment>
<dbReference type="RefSeq" id="XP_040677258.1">
    <property type="nucleotide sequence ID" value="XM_040824838.1"/>
</dbReference>
<dbReference type="Pfam" id="PF14388">
    <property type="entry name" value="DUF4419"/>
    <property type="match status" value="1"/>
</dbReference>
<dbReference type="STRING" id="1081103.A0A0B2WRR5"/>
<keyword evidence="1" id="KW-0732">Signal</keyword>
<evidence type="ECO:0000256" key="1">
    <source>
        <dbReference type="SAM" id="SignalP"/>
    </source>
</evidence>
<reference evidence="2 3" key="1">
    <citation type="journal article" date="2014" name="Proc. Natl. Acad. Sci. U.S.A.">
        <title>Trajectory and genomic determinants of fungal-pathogen speciation and host adaptation.</title>
        <authorList>
            <person name="Hu X."/>
            <person name="Xiao G."/>
            <person name="Zheng P."/>
            <person name="Shang Y."/>
            <person name="Su Y."/>
            <person name="Zhang X."/>
            <person name="Liu X."/>
            <person name="Zhan S."/>
            <person name="St Leger R.J."/>
            <person name="Wang C."/>
        </authorList>
    </citation>
    <scope>NUCLEOTIDE SEQUENCE [LARGE SCALE GENOMIC DNA]</scope>
    <source>
        <strain evidence="2 3">ARSEF 1941</strain>
    </source>
</reference>
<proteinExistence type="predicted"/>
<dbReference type="Proteomes" id="UP000030816">
    <property type="component" value="Unassembled WGS sequence"/>
</dbReference>
<evidence type="ECO:0000313" key="3">
    <source>
        <dbReference type="Proteomes" id="UP000030816"/>
    </source>
</evidence>
<dbReference type="OrthoDB" id="9978173at2759"/>